<evidence type="ECO:0000313" key="2">
    <source>
        <dbReference type="Proteomes" id="UP000805193"/>
    </source>
</evidence>
<sequence>DDEETEQKQGHPRGENKYIVYESCLLECFRLCMTCYAPSKPSLHLSGSCLTVTTLCPKNHSHTWSSQPYVGRKPVGNVDIASVLLFSGCSPAPALRMMRLRNIRVISERRFHDYQQAYLLPAVQTVWDRQRDEDLTALAGEPVDLSGDGRCDSPGHSAKYMTYTFYSHRLGKIVHTELVQVKECPEVSASSNMEKEGCVRGIAFLKSRNIMIRSFTTDRHSSIKAYMRIHQPTILHLFDVWHAVKGIRKKLAAGSKCAGCKDLAPWVSPVCNHLWWCASASGGNEYVDRLREEVLERCKTYPTFKEALAKKSPKVPLCEPRTKAI</sequence>
<protein>
    <submittedName>
        <fullName evidence="1">Uncharacterized protein</fullName>
    </submittedName>
</protein>
<comment type="caution">
    <text evidence="1">The sequence shown here is derived from an EMBL/GenBank/DDBJ whole genome shotgun (WGS) entry which is preliminary data.</text>
</comment>
<evidence type="ECO:0000313" key="1">
    <source>
        <dbReference type="EMBL" id="KAG0425577.1"/>
    </source>
</evidence>
<keyword evidence="2" id="KW-1185">Reference proteome</keyword>
<organism evidence="1 2">
    <name type="scientific">Ixodes persulcatus</name>
    <name type="common">Taiga tick</name>
    <dbReference type="NCBI Taxonomy" id="34615"/>
    <lineage>
        <taxon>Eukaryota</taxon>
        <taxon>Metazoa</taxon>
        <taxon>Ecdysozoa</taxon>
        <taxon>Arthropoda</taxon>
        <taxon>Chelicerata</taxon>
        <taxon>Arachnida</taxon>
        <taxon>Acari</taxon>
        <taxon>Parasitiformes</taxon>
        <taxon>Ixodida</taxon>
        <taxon>Ixodoidea</taxon>
        <taxon>Ixodidae</taxon>
        <taxon>Ixodinae</taxon>
        <taxon>Ixodes</taxon>
    </lineage>
</organism>
<dbReference type="EMBL" id="JABSTQ010009821">
    <property type="protein sequence ID" value="KAG0425577.1"/>
    <property type="molecule type" value="Genomic_DNA"/>
</dbReference>
<reference evidence="1 2" key="1">
    <citation type="journal article" date="2020" name="Cell">
        <title>Large-Scale Comparative Analyses of Tick Genomes Elucidate Their Genetic Diversity and Vector Capacities.</title>
        <authorList>
            <consortium name="Tick Genome and Microbiome Consortium (TIGMIC)"/>
            <person name="Jia N."/>
            <person name="Wang J."/>
            <person name="Shi W."/>
            <person name="Du L."/>
            <person name="Sun Y."/>
            <person name="Zhan W."/>
            <person name="Jiang J.F."/>
            <person name="Wang Q."/>
            <person name="Zhang B."/>
            <person name="Ji P."/>
            <person name="Bell-Sakyi L."/>
            <person name="Cui X.M."/>
            <person name="Yuan T.T."/>
            <person name="Jiang B.G."/>
            <person name="Yang W.F."/>
            <person name="Lam T.T."/>
            <person name="Chang Q.C."/>
            <person name="Ding S.J."/>
            <person name="Wang X.J."/>
            <person name="Zhu J.G."/>
            <person name="Ruan X.D."/>
            <person name="Zhao L."/>
            <person name="Wei J.T."/>
            <person name="Ye R.Z."/>
            <person name="Que T.C."/>
            <person name="Du C.H."/>
            <person name="Zhou Y.H."/>
            <person name="Cheng J.X."/>
            <person name="Dai P.F."/>
            <person name="Guo W.B."/>
            <person name="Han X.H."/>
            <person name="Huang E.J."/>
            <person name="Li L.F."/>
            <person name="Wei W."/>
            <person name="Gao Y.C."/>
            <person name="Liu J.Z."/>
            <person name="Shao H.Z."/>
            <person name="Wang X."/>
            <person name="Wang C.C."/>
            <person name="Yang T.C."/>
            <person name="Huo Q.B."/>
            <person name="Li W."/>
            <person name="Chen H.Y."/>
            <person name="Chen S.E."/>
            <person name="Zhou L.G."/>
            <person name="Ni X.B."/>
            <person name="Tian J.H."/>
            <person name="Sheng Y."/>
            <person name="Liu T."/>
            <person name="Pan Y.S."/>
            <person name="Xia L.Y."/>
            <person name="Li J."/>
            <person name="Zhao F."/>
            <person name="Cao W.C."/>
        </authorList>
    </citation>
    <scope>NUCLEOTIDE SEQUENCE [LARGE SCALE GENOMIC DNA]</scope>
    <source>
        <strain evidence="1">Iper-2018</strain>
    </source>
</reference>
<name>A0AC60PWB8_IXOPE</name>
<dbReference type="Proteomes" id="UP000805193">
    <property type="component" value="Unassembled WGS sequence"/>
</dbReference>
<feature type="non-terminal residue" evidence="1">
    <location>
        <position position="1"/>
    </location>
</feature>
<proteinExistence type="predicted"/>
<gene>
    <name evidence="1" type="ORF">HPB47_027270</name>
</gene>
<accession>A0AC60PWB8</accession>